<evidence type="ECO:0008006" key="3">
    <source>
        <dbReference type="Google" id="ProtNLM"/>
    </source>
</evidence>
<evidence type="ECO:0000313" key="1">
    <source>
        <dbReference type="EMBL" id="MFK3864969.1"/>
    </source>
</evidence>
<comment type="caution">
    <text evidence="1">The sequence shown here is derived from an EMBL/GenBank/DDBJ whole genome shotgun (WGS) entry which is preliminary data.</text>
</comment>
<dbReference type="Proteomes" id="UP001620262">
    <property type="component" value="Unassembled WGS sequence"/>
</dbReference>
<sequence>MQEYKVSHKQGSSKKHIEFFSPPESADFRAACESAFSKHSFTIEFDGNYLCVTHSDKSSRLSDISIESDEWGVIWGEASQWGSDEENHSAIELFEKILAESGEFIAK</sequence>
<proteinExistence type="predicted"/>
<dbReference type="RefSeq" id="WP_404675737.1">
    <property type="nucleotide sequence ID" value="NZ_JBJDOT010000019.1"/>
</dbReference>
<organism evidence="1 2">
    <name type="scientific">Pseudoalteromonas rhizosphaerae</name>
    <dbReference type="NCBI Taxonomy" id="2518973"/>
    <lineage>
        <taxon>Bacteria</taxon>
        <taxon>Pseudomonadati</taxon>
        <taxon>Pseudomonadota</taxon>
        <taxon>Gammaproteobacteria</taxon>
        <taxon>Alteromonadales</taxon>
        <taxon>Pseudoalteromonadaceae</taxon>
        <taxon>Pseudoalteromonas</taxon>
    </lineage>
</organism>
<name>A0ABW8KZF6_9GAMM</name>
<evidence type="ECO:0000313" key="2">
    <source>
        <dbReference type="Proteomes" id="UP001620262"/>
    </source>
</evidence>
<gene>
    <name evidence="1" type="ORF">ACI2JU_13995</name>
</gene>
<accession>A0ABW8KZF6</accession>
<keyword evidence="2" id="KW-1185">Reference proteome</keyword>
<reference evidence="1 2" key="1">
    <citation type="submission" date="2024-11" db="EMBL/GenBank/DDBJ databases">
        <title>The Natural Products Discovery Center: Release of the First 8490 Sequenced Strains for Exploring Actinobacteria Biosynthetic Diversity.</title>
        <authorList>
            <person name="Kalkreuter E."/>
            <person name="Kautsar S.A."/>
            <person name="Yang D."/>
            <person name="Bader C.D."/>
            <person name="Teijaro C.N."/>
            <person name="Fluegel L."/>
            <person name="Davis C.M."/>
            <person name="Simpson J.R."/>
            <person name="Lauterbach L."/>
            <person name="Steele A.D."/>
            <person name="Gui C."/>
            <person name="Meng S."/>
            <person name="Li G."/>
            <person name="Viehrig K."/>
            <person name="Ye F."/>
            <person name="Su P."/>
            <person name="Kiefer A.F."/>
            <person name="Nichols A."/>
            <person name="Cepeda A.J."/>
            <person name="Yan W."/>
            <person name="Fan B."/>
            <person name="Jiang Y."/>
            <person name="Adhikari A."/>
            <person name="Zheng C.-J."/>
            <person name="Schuster L."/>
            <person name="Cowan T.M."/>
            <person name="Smanski M.J."/>
            <person name="Chevrette M.G."/>
            <person name="De Carvalho L.P.S."/>
            <person name="Shen B."/>
        </authorList>
    </citation>
    <scope>NUCLEOTIDE SEQUENCE [LARGE SCALE GENOMIC DNA]</scope>
    <source>
        <strain evidence="1 2">NPDC078403</strain>
    </source>
</reference>
<protein>
    <recommendedName>
        <fullName evidence="3">Large polyvalent protein associated domain-containing protein</fullName>
    </recommendedName>
</protein>
<dbReference type="EMBL" id="JBJDOT010000019">
    <property type="protein sequence ID" value="MFK3864969.1"/>
    <property type="molecule type" value="Genomic_DNA"/>
</dbReference>